<evidence type="ECO:0000313" key="4">
    <source>
        <dbReference type="Proteomes" id="UP001501563"/>
    </source>
</evidence>
<proteinExistence type="predicted"/>
<dbReference type="Proteomes" id="UP001501563">
    <property type="component" value="Unassembled WGS sequence"/>
</dbReference>
<organism evidence="3 4">
    <name type="scientific">Streptomyces lannensis</name>
    <dbReference type="NCBI Taxonomy" id="766498"/>
    <lineage>
        <taxon>Bacteria</taxon>
        <taxon>Bacillati</taxon>
        <taxon>Actinomycetota</taxon>
        <taxon>Actinomycetes</taxon>
        <taxon>Kitasatosporales</taxon>
        <taxon>Streptomycetaceae</taxon>
        <taxon>Streptomyces</taxon>
    </lineage>
</organism>
<keyword evidence="4" id="KW-1185">Reference proteome</keyword>
<keyword evidence="1" id="KW-0812">Transmembrane</keyword>
<sequence>MVLNRFACSGAKPHRTGQQRGGNYCASGRDEIIGDEPLASSREVGRGDAMYEVGQEVELSVEEVYARRYGRMTRFARKKLREMHVPETFVSPEDIVQDAFAKALRNPSPIEQPQAYLFRIITREIQNHARRESQYAQPAAESQADIRVEIDDVSEVLSDRRGLHRAQATLPAEQFAAGWATQALNCTQAAYAGRVDGRPRAARVMAGLKTTLTVSAALASVLLCAAGSITIHRYSAASRNGQPQPQLMPDMPQSAIYGLWAAAVVYGLVLLLMLAHRPLLRTGARARRPGWGDPGR</sequence>
<dbReference type="Pfam" id="PF04542">
    <property type="entry name" value="Sigma70_r2"/>
    <property type="match status" value="1"/>
</dbReference>
<dbReference type="RefSeq" id="WP_345550880.1">
    <property type="nucleotide sequence ID" value="NZ_BAAAZA010000013.1"/>
</dbReference>
<feature type="domain" description="RNA polymerase sigma-70 region 2" evidence="2">
    <location>
        <begin position="70"/>
        <end position="133"/>
    </location>
</feature>
<feature type="transmembrane region" description="Helical" evidence="1">
    <location>
        <begin position="212"/>
        <end position="235"/>
    </location>
</feature>
<dbReference type="EMBL" id="BAAAZA010000013">
    <property type="protein sequence ID" value="GAA3876521.1"/>
    <property type="molecule type" value="Genomic_DNA"/>
</dbReference>
<evidence type="ECO:0000313" key="3">
    <source>
        <dbReference type="EMBL" id="GAA3876521.1"/>
    </source>
</evidence>
<dbReference type="SUPFAM" id="SSF88946">
    <property type="entry name" value="Sigma2 domain of RNA polymerase sigma factors"/>
    <property type="match status" value="1"/>
</dbReference>
<accession>A0ABP7KGF5</accession>
<feature type="transmembrane region" description="Helical" evidence="1">
    <location>
        <begin position="255"/>
        <end position="275"/>
    </location>
</feature>
<evidence type="ECO:0000259" key="2">
    <source>
        <dbReference type="Pfam" id="PF04542"/>
    </source>
</evidence>
<reference evidence="4" key="1">
    <citation type="journal article" date="2019" name="Int. J. Syst. Evol. Microbiol.">
        <title>The Global Catalogue of Microorganisms (GCM) 10K type strain sequencing project: providing services to taxonomists for standard genome sequencing and annotation.</title>
        <authorList>
            <consortium name="The Broad Institute Genomics Platform"/>
            <consortium name="The Broad Institute Genome Sequencing Center for Infectious Disease"/>
            <person name="Wu L."/>
            <person name="Ma J."/>
        </authorList>
    </citation>
    <scope>NUCLEOTIDE SEQUENCE [LARGE SCALE GENOMIC DNA]</scope>
    <source>
        <strain evidence="4">JCM 16578</strain>
    </source>
</reference>
<keyword evidence="1" id="KW-0472">Membrane</keyword>
<keyword evidence="1" id="KW-1133">Transmembrane helix</keyword>
<name>A0ABP7KGF5_9ACTN</name>
<protein>
    <recommendedName>
        <fullName evidence="2">RNA polymerase sigma-70 region 2 domain-containing protein</fullName>
    </recommendedName>
</protein>
<dbReference type="InterPro" id="IPR007627">
    <property type="entry name" value="RNA_pol_sigma70_r2"/>
</dbReference>
<evidence type="ECO:0000256" key="1">
    <source>
        <dbReference type="SAM" id="Phobius"/>
    </source>
</evidence>
<gene>
    <name evidence="3" type="ORF">GCM10022207_48200</name>
</gene>
<dbReference type="InterPro" id="IPR013325">
    <property type="entry name" value="RNA_pol_sigma_r2"/>
</dbReference>
<dbReference type="Gene3D" id="1.10.1740.10">
    <property type="match status" value="1"/>
</dbReference>
<comment type="caution">
    <text evidence="3">The sequence shown here is derived from an EMBL/GenBank/DDBJ whole genome shotgun (WGS) entry which is preliminary data.</text>
</comment>